<reference evidence="7 8" key="1">
    <citation type="submission" date="2019-02" db="EMBL/GenBank/DDBJ databases">
        <title>Deep-cultivation of Planctomycetes and their phenomic and genomic characterization uncovers novel biology.</title>
        <authorList>
            <person name="Wiegand S."/>
            <person name="Jogler M."/>
            <person name="Boedeker C."/>
            <person name="Pinto D."/>
            <person name="Vollmers J."/>
            <person name="Rivas-Marin E."/>
            <person name="Kohn T."/>
            <person name="Peeters S.H."/>
            <person name="Heuer A."/>
            <person name="Rast P."/>
            <person name="Oberbeckmann S."/>
            <person name="Bunk B."/>
            <person name="Jeske O."/>
            <person name="Meyerdierks A."/>
            <person name="Storesund J.E."/>
            <person name="Kallscheuer N."/>
            <person name="Luecker S."/>
            <person name="Lage O.M."/>
            <person name="Pohl T."/>
            <person name="Merkel B.J."/>
            <person name="Hornburger P."/>
            <person name="Mueller R.-W."/>
            <person name="Bruemmer F."/>
            <person name="Labrenz M."/>
            <person name="Spormann A.M."/>
            <person name="Op Den Camp H."/>
            <person name="Overmann J."/>
            <person name="Amann R."/>
            <person name="Jetten M.S.M."/>
            <person name="Mascher T."/>
            <person name="Medema M.H."/>
            <person name="Devos D.P."/>
            <person name="Kaster A.-K."/>
            <person name="Ovreas L."/>
            <person name="Rohde M."/>
            <person name="Galperin M.Y."/>
            <person name="Jogler C."/>
        </authorList>
    </citation>
    <scope>NUCLEOTIDE SEQUENCE [LARGE SCALE GENOMIC DNA]</scope>
    <source>
        <strain evidence="7 8">KOR34</strain>
    </source>
</reference>
<evidence type="ECO:0000256" key="3">
    <source>
        <dbReference type="ARBA" id="ARBA00023002"/>
    </source>
</evidence>
<dbReference type="Pfam" id="PF00255">
    <property type="entry name" value="GSHPx"/>
    <property type="match status" value="1"/>
</dbReference>
<dbReference type="PRINTS" id="PR01011">
    <property type="entry name" value="GLUTPROXDASE"/>
</dbReference>
<keyword evidence="2 5" id="KW-0575">Peroxidase</keyword>
<sequence precursor="true">MIIRSLAALLALSLFIPAVVAAAESGDKKAEAGEKKLPEALDFEMSKLGKKEKINLAKEYDGRVVLLVNVASRCGLTPQYEALQALHEKYADKGLAIVGVPCNQFGGQEPGTALEIATFCKTNYNVGFDLLEKSNVKIKGKDQVPLYKYLTSEKTNPKFAGEIGWNFTKFLFNRDGEVVARFDSRVKPESPEVVEAIEKALNAKG</sequence>
<dbReference type="RefSeq" id="WP_146565303.1">
    <property type="nucleotide sequence ID" value="NZ_SIHJ01000001.1"/>
</dbReference>
<evidence type="ECO:0000256" key="5">
    <source>
        <dbReference type="RuleBase" id="RU000499"/>
    </source>
</evidence>
<dbReference type="OrthoDB" id="9789406at2"/>
<accession>A0A5C5VIS9</accession>
<dbReference type="EMBL" id="SIHJ01000001">
    <property type="protein sequence ID" value="TWT38011.1"/>
    <property type="molecule type" value="Genomic_DNA"/>
</dbReference>
<dbReference type="SUPFAM" id="SSF52833">
    <property type="entry name" value="Thioredoxin-like"/>
    <property type="match status" value="1"/>
</dbReference>
<feature type="active site" evidence="4">
    <location>
        <position position="74"/>
    </location>
</feature>
<comment type="similarity">
    <text evidence="1 5">Belongs to the glutathione peroxidase family.</text>
</comment>
<dbReference type="PANTHER" id="PTHR11592:SF78">
    <property type="entry name" value="GLUTATHIONE PEROXIDASE"/>
    <property type="match status" value="1"/>
</dbReference>
<dbReference type="GO" id="GO:0004601">
    <property type="term" value="F:peroxidase activity"/>
    <property type="evidence" value="ECO:0007669"/>
    <property type="project" value="UniProtKB-KW"/>
</dbReference>
<evidence type="ECO:0000313" key="8">
    <source>
        <dbReference type="Proteomes" id="UP000316714"/>
    </source>
</evidence>
<evidence type="ECO:0000256" key="6">
    <source>
        <dbReference type="SAM" id="SignalP"/>
    </source>
</evidence>
<evidence type="ECO:0000256" key="1">
    <source>
        <dbReference type="ARBA" id="ARBA00006926"/>
    </source>
</evidence>
<dbReference type="CDD" id="cd00340">
    <property type="entry name" value="GSH_Peroxidase"/>
    <property type="match status" value="1"/>
</dbReference>
<feature type="signal peptide" evidence="6">
    <location>
        <begin position="1"/>
        <end position="22"/>
    </location>
</feature>
<evidence type="ECO:0000256" key="4">
    <source>
        <dbReference type="PIRSR" id="PIRSR000303-1"/>
    </source>
</evidence>
<name>A0A5C5VIS9_9BACT</name>
<dbReference type="Gene3D" id="3.40.30.10">
    <property type="entry name" value="Glutaredoxin"/>
    <property type="match status" value="1"/>
</dbReference>
<evidence type="ECO:0000313" key="7">
    <source>
        <dbReference type="EMBL" id="TWT38011.1"/>
    </source>
</evidence>
<protein>
    <recommendedName>
        <fullName evidence="5">Glutathione peroxidase</fullName>
    </recommendedName>
</protein>
<keyword evidence="3 5" id="KW-0560">Oxidoreductase</keyword>
<dbReference type="Proteomes" id="UP000316714">
    <property type="component" value="Unassembled WGS sequence"/>
</dbReference>
<evidence type="ECO:0000256" key="2">
    <source>
        <dbReference type="ARBA" id="ARBA00022559"/>
    </source>
</evidence>
<dbReference type="PIRSF" id="PIRSF000303">
    <property type="entry name" value="Glutathion_perox"/>
    <property type="match status" value="1"/>
</dbReference>
<comment type="caution">
    <text evidence="7">The sequence shown here is derived from an EMBL/GenBank/DDBJ whole genome shotgun (WGS) entry which is preliminary data.</text>
</comment>
<organism evidence="7 8">
    <name type="scientific">Posidoniimonas corsicana</name>
    <dbReference type="NCBI Taxonomy" id="1938618"/>
    <lineage>
        <taxon>Bacteria</taxon>
        <taxon>Pseudomonadati</taxon>
        <taxon>Planctomycetota</taxon>
        <taxon>Planctomycetia</taxon>
        <taxon>Pirellulales</taxon>
        <taxon>Lacipirellulaceae</taxon>
        <taxon>Posidoniimonas</taxon>
    </lineage>
</organism>
<feature type="chain" id="PRO_5022733746" description="Glutathione peroxidase" evidence="6">
    <location>
        <begin position="23"/>
        <end position="205"/>
    </location>
</feature>
<dbReference type="InterPro" id="IPR000889">
    <property type="entry name" value="Glutathione_peroxidase"/>
</dbReference>
<dbReference type="PROSITE" id="PS51355">
    <property type="entry name" value="GLUTATHIONE_PEROXID_3"/>
    <property type="match status" value="1"/>
</dbReference>
<dbReference type="InterPro" id="IPR029759">
    <property type="entry name" value="GPX_AS"/>
</dbReference>
<dbReference type="InterPro" id="IPR036249">
    <property type="entry name" value="Thioredoxin-like_sf"/>
</dbReference>
<proteinExistence type="inferred from homology"/>
<keyword evidence="8" id="KW-1185">Reference proteome</keyword>
<dbReference type="GO" id="GO:0034599">
    <property type="term" value="P:cellular response to oxidative stress"/>
    <property type="evidence" value="ECO:0007669"/>
    <property type="project" value="TreeGrafter"/>
</dbReference>
<dbReference type="AlphaFoldDB" id="A0A5C5VIS9"/>
<gene>
    <name evidence="7" type="primary">gpx2</name>
    <name evidence="7" type="ORF">KOR34_29780</name>
</gene>
<keyword evidence="6" id="KW-0732">Signal</keyword>
<dbReference type="PROSITE" id="PS00460">
    <property type="entry name" value="GLUTATHIONE_PEROXID_1"/>
    <property type="match status" value="1"/>
</dbReference>
<dbReference type="PANTHER" id="PTHR11592">
    <property type="entry name" value="GLUTATHIONE PEROXIDASE"/>
    <property type="match status" value="1"/>
</dbReference>